<proteinExistence type="predicted"/>
<organism evidence="3 4">
    <name type="scientific">Molorchus minor</name>
    <dbReference type="NCBI Taxonomy" id="1323400"/>
    <lineage>
        <taxon>Eukaryota</taxon>
        <taxon>Metazoa</taxon>
        <taxon>Ecdysozoa</taxon>
        <taxon>Arthropoda</taxon>
        <taxon>Hexapoda</taxon>
        <taxon>Insecta</taxon>
        <taxon>Pterygota</taxon>
        <taxon>Neoptera</taxon>
        <taxon>Endopterygota</taxon>
        <taxon>Coleoptera</taxon>
        <taxon>Polyphaga</taxon>
        <taxon>Cucujiformia</taxon>
        <taxon>Chrysomeloidea</taxon>
        <taxon>Cerambycidae</taxon>
        <taxon>Lamiinae</taxon>
        <taxon>Monochamini</taxon>
        <taxon>Molorchus</taxon>
    </lineage>
</organism>
<dbReference type="PANTHER" id="PTHR11161:SF4">
    <property type="entry name" value="DROP DEAD"/>
    <property type="match status" value="1"/>
</dbReference>
<feature type="transmembrane region" description="Helical" evidence="1">
    <location>
        <begin position="170"/>
        <end position="190"/>
    </location>
</feature>
<dbReference type="InterPro" id="IPR052728">
    <property type="entry name" value="O2_lipid_transport_reg"/>
</dbReference>
<dbReference type="Pfam" id="PF20146">
    <property type="entry name" value="NRF"/>
    <property type="match status" value="1"/>
</dbReference>
<reference evidence="3" key="1">
    <citation type="journal article" date="2023" name="Insect Mol. Biol.">
        <title>Genome sequencing provides insights into the evolution of gene families encoding plant cell wall-degrading enzymes in longhorned beetles.</title>
        <authorList>
            <person name="Shin N.R."/>
            <person name="Okamura Y."/>
            <person name="Kirsch R."/>
            <person name="Pauchet Y."/>
        </authorList>
    </citation>
    <scope>NUCLEOTIDE SEQUENCE</scope>
    <source>
        <strain evidence="3">MMC_N1</strain>
    </source>
</reference>
<feature type="transmembrane region" description="Helical" evidence="1">
    <location>
        <begin position="233"/>
        <end position="252"/>
    </location>
</feature>
<evidence type="ECO:0000259" key="2">
    <source>
        <dbReference type="SMART" id="SM00703"/>
    </source>
</evidence>
<keyword evidence="1" id="KW-0812">Transmembrane</keyword>
<dbReference type="SMART" id="SM00703">
    <property type="entry name" value="NRF"/>
    <property type="match status" value="1"/>
</dbReference>
<dbReference type="InterPro" id="IPR006621">
    <property type="entry name" value="Nose-resist-to-fluoxetine_N"/>
</dbReference>
<evidence type="ECO:0000256" key="1">
    <source>
        <dbReference type="SAM" id="Phobius"/>
    </source>
</evidence>
<comment type="caution">
    <text evidence="3">The sequence shown here is derived from an EMBL/GenBank/DDBJ whole genome shotgun (WGS) entry which is preliminary data.</text>
</comment>
<keyword evidence="1" id="KW-0472">Membrane</keyword>
<keyword evidence="4" id="KW-1185">Reference proteome</keyword>
<gene>
    <name evidence="3" type="ORF">NQ317_006719</name>
</gene>
<evidence type="ECO:0000313" key="4">
    <source>
        <dbReference type="Proteomes" id="UP001162164"/>
    </source>
</evidence>
<name>A0ABQ9K335_9CUCU</name>
<dbReference type="EMBL" id="JAPWTJ010000055">
    <property type="protein sequence ID" value="KAJ8983915.1"/>
    <property type="molecule type" value="Genomic_DNA"/>
</dbReference>
<protein>
    <recommendedName>
        <fullName evidence="2">Nose resistant-to-fluoxetine protein N-terminal domain-containing protein</fullName>
    </recommendedName>
</protein>
<accession>A0ABQ9K335</accession>
<feature type="domain" description="Nose resistant-to-fluoxetine protein N-terminal" evidence="2">
    <location>
        <begin position="20"/>
        <end position="158"/>
    </location>
</feature>
<dbReference type="Proteomes" id="UP001162164">
    <property type="component" value="Unassembled WGS sequence"/>
</dbReference>
<feature type="transmembrane region" description="Helical" evidence="1">
    <location>
        <begin position="272"/>
        <end position="296"/>
    </location>
</feature>
<evidence type="ECO:0000313" key="3">
    <source>
        <dbReference type="EMBL" id="KAJ8983915.1"/>
    </source>
</evidence>
<dbReference type="PANTHER" id="PTHR11161">
    <property type="entry name" value="O-ACYLTRANSFERASE"/>
    <property type="match status" value="1"/>
</dbReference>
<keyword evidence="1" id="KW-1133">Transmembrane helix</keyword>
<sequence length="401" mass="46723">MMDLWKIYPLTIMENVTNISQNCKTAYGEHLRKLYQNDLNAAKMFDATAKLPSGILRGNVNQYGDFEECMELDSASYCLAEINIEPLWRQPYLKFSDLVHAHLPIQETLDDPKHRVPGFTMIRWGFCIPIECSNKDLENAIQEKLGVQSRIKRDMCQQTKNKLPITYGDIIARSFFLSIMMAVIFSTYLYNRVQPDAKSKWLQILMCFSLQKNVREIITAKENTKEIQAVHGVRALSALALIISHKVMALYYNPYMNRTPMMESFNMKWSVIGRTAILYTECFMLLSGLLNANSLFADLDRTKTMRLIDKIITRLFSLHFIYLDLDLDLDGDLDGDLDRDGDFDLDLDLDLERELALEADFDRDLDLEPDLDRDPDLDLDFERDFDLCEEFERDRERDFDL</sequence>